<keyword evidence="4" id="KW-0804">Transcription</keyword>
<dbReference type="Proteomes" id="UP000603708">
    <property type="component" value="Unassembled WGS sequence"/>
</dbReference>
<organism evidence="7 8">
    <name type="scientific">Streptomyces sulfonofaciens</name>
    <dbReference type="NCBI Taxonomy" id="68272"/>
    <lineage>
        <taxon>Bacteria</taxon>
        <taxon>Bacillati</taxon>
        <taxon>Actinomycetota</taxon>
        <taxon>Actinomycetes</taxon>
        <taxon>Kitasatosporales</taxon>
        <taxon>Streptomycetaceae</taxon>
        <taxon>Streptomyces</taxon>
    </lineage>
</organism>
<protein>
    <submittedName>
        <fullName evidence="7">LysR family transcriptional regulator</fullName>
    </submittedName>
</protein>
<dbReference type="GO" id="GO:0003677">
    <property type="term" value="F:DNA binding"/>
    <property type="evidence" value="ECO:0007669"/>
    <property type="project" value="UniProtKB-KW"/>
</dbReference>
<dbReference type="InterPro" id="IPR000847">
    <property type="entry name" value="LysR_HTH_N"/>
</dbReference>
<dbReference type="PANTHER" id="PTHR30346:SF0">
    <property type="entry name" value="HCA OPERON TRANSCRIPTIONAL ACTIVATOR HCAR"/>
    <property type="match status" value="1"/>
</dbReference>
<evidence type="ECO:0000259" key="6">
    <source>
        <dbReference type="PROSITE" id="PS50931"/>
    </source>
</evidence>
<dbReference type="PANTHER" id="PTHR30346">
    <property type="entry name" value="TRANSCRIPTIONAL DUAL REGULATOR HCAR-RELATED"/>
    <property type="match status" value="1"/>
</dbReference>
<dbReference type="PROSITE" id="PS50931">
    <property type="entry name" value="HTH_LYSR"/>
    <property type="match status" value="1"/>
</dbReference>
<feature type="domain" description="HTH lysR-type" evidence="6">
    <location>
        <begin position="3"/>
        <end position="60"/>
    </location>
</feature>
<feature type="region of interest" description="Disordered" evidence="5">
    <location>
        <begin position="195"/>
        <end position="215"/>
    </location>
</feature>
<dbReference type="InterPro" id="IPR036390">
    <property type="entry name" value="WH_DNA-bd_sf"/>
</dbReference>
<dbReference type="RefSeq" id="WP_189936814.1">
    <property type="nucleotide sequence ID" value="NZ_BNCD01000020.1"/>
</dbReference>
<dbReference type="InterPro" id="IPR005119">
    <property type="entry name" value="LysR_subst-bd"/>
</dbReference>
<dbReference type="Pfam" id="PF03466">
    <property type="entry name" value="LysR_substrate"/>
    <property type="match status" value="1"/>
</dbReference>
<dbReference type="InterPro" id="IPR036388">
    <property type="entry name" value="WH-like_DNA-bd_sf"/>
</dbReference>
<keyword evidence="8" id="KW-1185">Reference proteome</keyword>
<keyword evidence="2" id="KW-0805">Transcription regulation</keyword>
<sequence>MDIDLRKLRYFVAVAEELHFGRAAARLHIAQPVLSRQISALETELHARLFRRDRRSTELTPAGRQLLDDAPPLLAAAGALLRRVQRAGLDRPRFAVGFMPGITVTDAVRALSGRHPDLAVDVVRTSYRDQARIVLDGRVDVCFVRTPVDQRGLQLRPLFSEPRVAVVPAGHRLAGKASVAIADLGRERLLQDPDAVPEWRDLPAHPDDPPRRPRPVLDSVEEKLEYVAADEGLIVLPLSTAAFYTRPDIVHIPIEDIGPGHVHLAWAAGRGSDLIAEFAELAADCYA</sequence>
<dbReference type="SUPFAM" id="SSF46785">
    <property type="entry name" value="Winged helix' DNA-binding domain"/>
    <property type="match status" value="1"/>
</dbReference>
<dbReference type="GO" id="GO:0003700">
    <property type="term" value="F:DNA-binding transcription factor activity"/>
    <property type="evidence" value="ECO:0007669"/>
    <property type="project" value="InterPro"/>
</dbReference>
<dbReference type="AlphaFoldDB" id="A0A919L6Q7"/>
<reference evidence="7" key="2">
    <citation type="submission" date="2020-09" db="EMBL/GenBank/DDBJ databases">
        <authorList>
            <person name="Sun Q."/>
            <person name="Ohkuma M."/>
        </authorList>
    </citation>
    <scope>NUCLEOTIDE SEQUENCE</scope>
    <source>
        <strain evidence="7">JCM 5069</strain>
    </source>
</reference>
<dbReference type="PRINTS" id="PR00039">
    <property type="entry name" value="HTHLYSR"/>
</dbReference>
<dbReference type="FunFam" id="1.10.10.10:FF:000001">
    <property type="entry name" value="LysR family transcriptional regulator"/>
    <property type="match status" value="1"/>
</dbReference>
<evidence type="ECO:0000256" key="5">
    <source>
        <dbReference type="SAM" id="MobiDB-lite"/>
    </source>
</evidence>
<dbReference type="Gene3D" id="1.10.10.10">
    <property type="entry name" value="Winged helix-like DNA-binding domain superfamily/Winged helix DNA-binding domain"/>
    <property type="match status" value="1"/>
</dbReference>
<proteinExistence type="inferred from homology"/>
<evidence type="ECO:0000313" key="8">
    <source>
        <dbReference type="Proteomes" id="UP000603708"/>
    </source>
</evidence>
<evidence type="ECO:0000313" key="7">
    <source>
        <dbReference type="EMBL" id="GHH85992.1"/>
    </source>
</evidence>
<dbReference type="GO" id="GO:0032993">
    <property type="term" value="C:protein-DNA complex"/>
    <property type="evidence" value="ECO:0007669"/>
    <property type="project" value="TreeGrafter"/>
</dbReference>
<evidence type="ECO:0000256" key="1">
    <source>
        <dbReference type="ARBA" id="ARBA00009437"/>
    </source>
</evidence>
<accession>A0A919L6Q7</accession>
<dbReference type="Gene3D" id="3.40.190.10">
    <property type="entry name" value="Periplasmic binding protein-like II"/>
    <property type="match status" value="2"/>
</dbReference>
<dbReference type="CDD" id="cd08414">
    <property type="entry name" value="PBP2_LTTR_aromatics_like"/>
    <property type="match status" value="1"/>
</dbReference>
<evidence type="ECO:0000256" key="4">
    <source>
        <dbReference type="ARBA" id="ARBA00023163"/>
    </source>
</evidence>
<evidence type="ECO:0000256" key="3">
    <source>
        <dbReference type="ARBA" id="ARBA00023125"/>
    </source>
</evidence>
<reference evidence="7" key="1">
    <citation type="journal article" date="2014" name="Int. J. Syst. Evol. Microbiol.">
        <title>Complete genome sequence of Corynebacterium casei LMG S-19264T (=DSM 44701T), isolated from a smear-ripened cheese.</title>
        <authorList>
            <consortium name="US DOE Joint Genome Institute (JGI-PGF)"/>
            <person name="Walter F."/>
            <person name="Albersmeier A."/>
            <person name="Kalinowski J."/>
            <person name="Ruckert C."/>
        </authorList>
    </citation>
    <scope>NUCLEOTIDE SEQUENCE</scope>
    <source>
        <strain evidence="7">JCM 5069</strain>
    </source>
</reference>
<comment type="caution">
    <text evidence="7">The sequence shown here is derived from an EMBL/GenBank/DDBJ whole genome shotgun (WGS) entry which is preliminary data.</text>
</comment>
<name>A0A919L6Q7_9ACTN</name>
<gene>
    <name evidence="7" type="ORF">GCM10018793_56260</name>
</gene>
<evidence type="ECO:0000256" key="2">
    <source>
        <dbReference type="ARBA" id="ARBA00023015"/>
    </source>
</evidence>
<comment type="similarity">
    <text evidence="1">Belongs to the LysR transcriptional regulatory family.</text>
</comment>
<dbReference type="EMBL" id="BNCD01000020">
    <property type="protein sequence ID" value="GHH85992.1"/>
    <property type="molecule type" value="Genomic_DNA"/>
</dbReference>
<dbReference type="Pfam" id="PF00126">
    <property type="entry name" value="HTH_1"/>
    <property type="match status" value="1"/>
</dbReference>
<dbReference type="SUPFAM" id="SSF53850">
    <property type="entry name" value="Periplasmic binding protein-like II"/>
    <property type="match status" value="1"/>
</dbReference>
<feature type="compositionally biased region" description="Basic and acidic residues" evidence="5">
    <location>
        <begin position="195"/>
        <end position="211"/>
    </location>
</feature>
<keyword evidence="3" id="KW-0238">DNA-binding</keyword>